<evidence type="ECO:0000256" key="7">
    <source>
        <dbReference type="ARBA" id="ARBA00023136"/>
    </source>
</evidence>
<proteinExistence type="predicted"/>
<evidence type="ECO:0000256" key="6">
    <source>
        <dbReference type="ARBA" id="ARBA00022989"/>
    </source>
</evidence>
<sequence length="554" mass="63298">MYREIFRLDDSGDKGRLADHWIEQLWVLGLLVSAILLYQMNLGDVALRDWDEGIVATVAREMYRGDFNWLHPTLHSQPYYNKPPLVHLLIALSYHWFGVSEWSTRLPGAMLSALSVPLLYGIGREIFIWRGPAIFAAFAYLTLLPVVRYGRLAMLDGAVLCFFLLMVWCLLRSRRDLRWGLGVGIGLGLICLTKGILGILLGAIAGVFLIWDTPRLLSSGYLWTGIVLGIAPAVGWYIAQGLYYGETFIQSHFFGQSFQRIVQPVEENSGPFWYYFLEIVKYSWPWVMFWPGGLGLAWKNPGMGWAKLILVWTAGYLLSISIMSTKLPWYVLPLYPAIALACGAQLFEIWQKLLGCTWSLGSSVSSEGWLTRSCRIYVILLSLLAIAAWGASLYYGFWATAEERILALTLIAVGLTMTTSAILLSRQDRQFVIILFWGMYVSLCLFFVTPYWLWELGEDYPVKPVAEMIRQHTPSETAIFTSHPNHRPSLNFYSDRQVIPATFEQLRKHWKQDPSAYFLIDSDSLKRLKLKQIKSLDTFNNWHLVTRSPIVKKN</sequence>
<comment type="subcellular location">
    <subcellularLocation>
        <location evidence="1">Cell membrane</location>
        <topology evidence="1">Multi-pass membrane protein</topology>
    </subcellularLocation>
</comment>
<feature type="transmembrane region" description="Helical" evidence="8">
    <location>
        <begin position="183"/>
        <end position="209"/>
    </location>
</feature>
<evidence type="ECO:0000256" key="3">
    <source>
        <dbReference type="ARBA" id="ARBA00022676"/>
    </source>
</evidence>
<dbReference type="RefSeq" id="WP_054466643.1">
    <property type="nucleotide sequence ID" value="NZ_CP159837.1"/>
</dbReference>
<name>A0AAU8JCU8_9CYAN</name>
<keyword evidence="5 8" id="KW-0812">Transmembrane</keyword>
<gene>
    <name evidence="10" type="ORF">ABWT76_005376</name>
</gene>
<feature type="transmembrane region" description="Helical" evidence="8">
    <location>
        <begin position="305"/>
        <end position="323"/>
    </location>
</feature>
<dbReference type="GO" id="GO:0010041">
    <property type="term" value="P:response to iron(III) ion"/>
    <property type="evidence" value="ECO:0007669"/>
    <property type="project" value="TreeGrafter"/>
</dbReference>
<keyword evidence="2" id="KW-1003">Cell membrane</keyword>
<evidence type="ECO:0000256" key="8">
    <source>
        <dbReference type="SAM" id="Phobius"/>
    </source>
</evidence>
<evidence type="ECO:0000256" key="4">
    <source>
        <dbReference type="ARBA" id="ARBA00022679"/>
    </source>
</evidence>
<reference evidence="10" key="1">
    <citation type="submission" date="2024-07" db="EMBL/GenBank/DDBJ databases">
        <authorList>
            <person name="Kim Y.J."/>
            <person name="Jeong J.Y."/>
        </authorList>
    </citation>
    <scope>NUCLEOTIDE SEQUENCE</scope>
    <source>
        <strain evidence="10">GIHE-MW2</strain>
    </source>
</reference>
<dbReference type="EMBL" id="CP159837">
    <property type="protein sequence ID" value="XCM36605.1"/>
    <property type="molecule type" value="Genomic_DNA"/>
</dbReference>
<evidence type="ECO:0000313" key="10">
    <source>
        <dbReference type="EMBL" id="XCM36605.1"/>
    </source>
</evidence>
<dbReference type="GO" id="GO:0016763">
    <property type="term" value="F:pentosyltransferase activity"/>
    <property type="evidence" value="ECO:0007669"/>
    <property type="project" value="TreeGrafter"/>
</dbReference>
<organism evidence="10">
    <name type="scientific">Planktothricoides raciborskii GIHE-MW2</name>
    <dbReference type="NCBI Taxonomy" id="2792601"/>
    <lineage>
        <taxon>Bacteria</taxon>
        <taxon>Bacillati</taxon>
        <taxon>Cyanobacteriota</taxon>
        <taxon>Cyanophyceae</taxon>
        <taxon>Oscillatoriophycideae</taxon>
        <taxon>Oscillatoriales</taxon>
        <taxon>Oscillatoriaceae</taxon>
        <taxon>Planktothricoides</taxon>
    </lineage>
</organism>
<dbReference type="AlphaFoldDB" id="A0AAU8JCU8"/>
<evidence type="ECO:0000256" key="2">
    <source>
        <dbReference type="ARBA" id="ARBA00022475"/>
    </source>
</evidence>
<feature type="transmembrane region" description="Helical" evidence="8">
    <location>
        <begin position="127"/>
        <end position="146"/>
    </location>
</feature>
<dbReference type="PANTHER" id="PTHR33908:SF3">
    <property type="entry name" value="UNDECAPRENYL PHOSPHATE-ALPHA-4-AMINO-4-DEOXY-L-ARABINOSE ARABINOSYL TRANSFERASE"/>
    <property type="match status" value="1"/>
</dbReference>
<feature type="transmembrane region" description="Helical" evidence="8">
    <location>
        <begin position="376"/>
        <end position="399"/>
    </location>
</feature>
<evidence type="ECO:0000259" key="9">
    <source>
        <dbReference type="Pfam" id="PF13231"/>
    </source>
</evidence>
<dbReference type="GO" id="GO:0009103">
    <property type="term" value="P:lipopolysaccharide biosynthetic process"/>
    <property type="evidence" value="ECO:0007669"/>
    <property type="project" value="UniProtKB-ARBA"/>
</dbReference>
<feature type="transmembrane region" description="Helical" evidence="8">
    <location>
        <begin position="405"/>
        <end position="424"/>
    </location>
</feature>
<evidence type="ECO:0000256" key="1">
    <source>
        <dbReference type="ARBA" id="ARBA00004651"/>
    </source>
</evidence>
<dbReference type="InterPro" id="IPR050297">
    <property type="entry name" value="LipidA_mod_glycosyltrf_83"/>
</dbReference>
<feature type="transmembrane region" description="Helical" evidence="8">
    <location>
        <begin position="221"/>
        <end position="239"/>
    </location>
</feature>
<dbReference type="InterPro" id="IPR038731">
    <property type="entry name" value="RgtA/B/C-like"/>
</dbReference>
<protein>
    <submittedName>
        <fullName evidence="10">Glycosyltransferase family 39 protein</fullName>
    </submittedName>
</protein>
<keyword evidence="6 8" id="KW-1133">Transmembrane helix</keyword>
<dbReference type="GO" id="GO:0005886">
    <property type="term" value="C:plasma membrane"/>
    <property type="evidence" value="ECO:0007669"/>
    <property type="project" value="UniProtKB-SubCell"/>
</dbReference>
<keyword evidence="7 8" id="KW-0472">Membrane</keyword>
<feature type="transmembrane region" description="Helical" evidence="8">
    <location>
        <begin position="21"/>
        <end position="40"/>
    </location>
</feature>
<feature type="transmembrane region" description="Helical" evidence="8">
    <location>
        <begin position="431"/>
        <end position="454"/>
    </location>
</feature>
<dbReference type="Pfam" id="PF13231">
    <property type="entry name" value="PMT_2"/>
    <property type="match status" value="1"/>
</dbReference>
<accession>A0AAU8JCU8</accession>
<feature type="transmembrane region" description="Helical" evidence="8">
    <location>
        <begin position="152"/>
        <end position="171"/>
    </location>
</feature>
<keyword evidence="3" id="KW-0328">Glycosyltransferase</keyword>
<evidence type="ECO:0000256" key="5">
    <source>
        <dbReference type="ARBA" id="ARBA00022692"/>
    </source>
</evidence>
<feature type="domain" description="Glycosyltransferase RgtA/B/C/D-like" evidence="9">
    <location>
        <begin position="81"/>
        <end position="234"/>
    </location>
</feature>
<dbReference type="PANTHER" id="PTHR33908">
    <property type="entry name" value="MANNOSYLTRANSFERASE YKCB-RELATED"/>
    <property type="match status" value="1"/>
</dbReference>
<keyword evidence="4" id="KW-0808">Transferase</keyword>